<dbReference type="InterPro" id="IPR003929">
    <property type="entry name" value="K_chnl_BK_asu"/>
</dbReference>
<dbReference type="PANTHER" id="PTHR10027:SF10">
    <property type="entry name" value="SLOWPOKE 2, ISOFORM D"/>
    <property type="match status" value="1"/>
</dbReference>
<evidence type="ECO:0000256" key="4">
    <source>
        <dbReference type="ARBA" id="ARBA00022692"/>
    </source>
</evidence>
<evidence type="ECO:0000259" key="14">
    <source>
        <dbReference type="PROSITE" id="PS51201"/>
    </source>
</evidence>
<keyword evidence="5" id="KW-0631">Potassium channel</keyword>
<keyword evidence="2" id="KW-0813">Transport</keyword>
<evidence type="ECO:0000313" key="16">
    <source>
        <dbReference type="Proteomes" id="UP000243579"/>
    </source>
</evidence>
<evidence type="ECO:0000256" key="6">
    <source>
        <dbReference type="ARBA" id="ARBA00022958"/>
    </source>
</evidence>
<keyword evidence="7 13" id="KW-1133">Transmembrane helix</keyword>
<feature type="compositionally biased region" description="Polar residues" evidence="12">
    <location>
        <begin position="672"/>
        <end position="684"/>
    </location>
</feature>
<feature type="region of interest" description="Disordered" evidence="12">
    <location>
        <begin position="613"/>
        <end position="648"/>
    </location>
</feature>
<dbReference type="InterPro" id="IPR027359">
    <property type="entry name" value="Volt_channel_dom_sf"/>
</dbReference>
<evidence type="ECO:0000256" key="8">
    <source>
        <dbReference type="ARBA" id="ARBA00023065"/>
    </source>
</evidence>
<dbReference type="SUPFAM" id="SSF81324">
    <property type="entry name" value="Voltage-gated potassium channels"/>
    <property type="match status" value="1"/>
</dbReference>
<evidence type="ECO:0000256" key="9">
    <source>
        <dbReference type="ARBA" id="ARBA00023136"/>
    </source>
</evidence>
<name>A0A1V9YJY5_ACHHY</name>
<sequence>MVKARDALIKGFGQAKRYVGKQLRKLVKARMRGETFRKWVGRNIDNSLLASFIDVVQVILGLVVTIIYFQENWLVLNTSATTDANIDGLQLGISIFFTFDYLVQIYASDNRRSFFFSPFSLVDLVTILPQWFETILDKLNIKTYQTTSSALKTLRSLRFLRAFRLLAFSKTAKHRQMGVLCLTVMGIIVCSAGIIQAIEACGDTTIVTLNGTEVIVSNEGNCQNMEIYNACYFVVITIATLGYGDIAPKSQNGKLAVIGLIIWTGILLPLQISKLSDVLSRETEYDKSFKERKEKNPHILICGEVNSGALDFFLRQFLHPNNMNWKDKVVILCPSLPSHNLKRILLNGAYEQRVVYLQGSAMLDSDLKRASAATARLCFVMINKLSTDGDQSDTASNLLTISLRHYTRRVPLFVQVLKTDNIRHVHLSGANNIVCIDQVKLGILAKSCLIPGLCAFLCNILFTFRPLYTQSTLWAAEFLDGCCNDIYEAHPPAFLNGLISYRILAYVLYQEIQAVPLAVCDNAYFELCLFPARMLINKTHTMFVLCKHPDCVRRIEGLSFAVLQKYHTVIPNFDAIMSSWNSGVGSIKTRLRSMAQRSSVTRTASLIVSQISKHSRSGSIPHETRIVPCGPDDPKPSSDDGDDDDEDVFKADEPAAVPAVDAKAAASLAANTKPSAEASATTNRPAPLEVPHHTPGVNDLPPLKVHKEPALSNDLVPRSMSSILDISTEIPTAEVPPSEVPPTEVPPVATKPRLSVEYAAPAPDPRRRSYHERNTVTRFELQPAPAQDEGRSSIARTYELFLLTRIPHDVRNHIILCGMPNMLHDFVAPLREMRLAHSSQSMPNVLASSHLSNAIPIVIVSPLPITEKQHGGIAAYEQVYYLQASPLHEITLREAQVYQAANVVILSSCTRTSVDDNQEQTLDFIDQNMIDTDAITLHRFITEACENNCAPGAPMPKITIELSRPSSLRFLKDEHAKLDSAEDAREIRQLTRQVISRADDPLDNICSPLYAAGKVFISNSLDAILGSCNTYGSIIDLFHLLVLGEPQGLDAMRKTRCLDQIAVPAAYWSKPYGLCYQEMLLKHEILCVAVYRARTTNTSFVSMNPLEETLLSPQDKLFVIH</sequence>
<dbReference type="SUPFAM" id="SSF51735">
    <property type="entry name" value="NAD(P)-binding Rossmann-fold domains"/>
    <property type="match status" value="1"/>
</dbReference>
<dbReference type="AlphaFoldDB" id="A0A1V9YJY5"/>
<evidence type="ECO:0000256" key="13">
    <source>
        <dbReference type="SAM" id="Phobius"/>
    </source>
</evidence>
<dbReference type="InterPro" id="IPR047871">
    <property type="entry name" value="K_chnl_Slo-like"/>
</dbReference>
<evidence type="ECO:0000256" key="2">
    <source>
        <dbReference type="ARBA" id="ARBA00022448"/>
    </source>
</evidence>
<keyword evidence="9 13" id="KW-0472">Membrane</keyword>
<feature type="region of interest" description="Disordered" evidence="12">
    <location>
        <begin position="762"/>
        <end position="790"/>
    </location>
</feature>
<protein>
    <recommendedName>
        <fullName evidence="11">BK channel</fullName>
    </recommendedName>
</protein>
<keyword evidence="4 13" id="KW-0812">Transmembrane</keyword>
<accession>A0A1V9YJY5</accession>
<keyword evidence="3" id="KW-0633">Potassium transport</keyword>
<organism evidence="15 16">
    <name type="scientific">Achlya hypogyna</name>
    <name type="common">Oomycete</name>
    <name type="synonym">Protoachlya hypogyna</name>
    <dbReference type="NCBI Taxonomy" id="1202772"/>
    <lineage>
        <taxon>Eukaryota</taxon>
        <taxon>Sar</taxon>
        <taxon>Stramenopiles</taxon>
        <taxon>Oomycota</taxon>
        <taxon>Saprolegniomycetes</taxon>
        <taxon>Saprolegniales</taxon>
        <taxon>Achlyaceae</taxon>
        <taxon>Achlya</taxon>
    </lineage>
</organism>
<dbReference type="Pfam" id="PF00520">
    <property type="entry name" value="Ion_trans"/>
    <property type="match status" value="1"/>
</dbReference>
<evidence type="ECO:0000313" key="15">
    <source>
        <dbReference type="EMBL" id="OQR86034.1"/>
    </source>
</evidence>
<proteinExistence type="predicted"/>
<dbReference type="Gene3D" id="1.20.120.350">
    <property type="entry name" value="Voltage-gated potassium channels. Chain C"/>
    <property type="match status" value="1"/>
</dbReference>
<feature type="transmembrane region" description="Helical" evidence="13">
    <location>
        <begin position="47"/>
        <end position="69"/>
    </location>
</feature>
<evidence type="ECO:0000256" key="11">
    <source>
        <dbReference type="ARBA" id="ARBA00029579"/>
    </source>
</evidence>
<dbReference type="InterPro" id="IPR003148">
    <property type="entry name" value="RCK_N"/>
</dbReference>
<feature type="transmembrane region" description="Helical" evidence="13">
    <location>
        <begin position="89"/>
        <end position="107"/>
    </location>
</feature>
<dbReference type="Pfam" id="PF03493">
    <property type="entry name" value="BK_channel_a"/>
    <property type="match status" value="1"/>
</dbReference>
<dbReference type="EMBL" id="JNBR01001541">
    <property type="protein sequence ID" value="OQR86034.1"/>
    <property type="molecule type" value="Genomic_DNA"/>
</dbReference>
<feature type="transmembrane region" description="Helical" evidence="13">
    <location>
        <begin position="227"/>
        <end position="243"/>
    </location>
</feature>
<gene>
    <name evidence="15" type="ORF">ACHHYP_11084</name>
</gene>
<feature type="compositionally biased region" description="Basic and acidic residues" evidence="12">
    <location>
        <begin position="764"/>
        <end position="775"/>
    </location>
</feature>
<dbReference type="GO" id="GO:0005267">
    <property type="term" value="F:potassium channel activity"/>
    <property type="evidence" value="ECO:0007669"/>
    <property type="project" value="UniProtKB-KW"/>
</dbReference>
<feature type="transmembrane region" description="Helical" evidence="13">
    <location>
        <begin position="255"/>
        <end position="272"/>
    </location>
</feature>
<dbReference type="OrthoDB" id="10035564at2759"/>
<keyword evidence="8" id="KW-0406">Ion transport</keyword>
<keyword evidence="6" id="KW-0630">Potassium</keyword>
<keyword evidence="10" id="KW-0407">Ion channel</keyword>
<comment type="subcellular location">
    <subcellularLocation>
        <location evidence="1">Membrane</location>
        <topology evidence="1">Multi-pass membrane protein</topology>
    </subcellularLocation>
</comment>
<dbReference type="InterPro" id="IPR036291">
    <property type="entry name" value="NAD(P)-bd_dom_sf"/>
</dbReference>
<evidence type="ECO:0000256" key="3">
    <source>
        <dbReference type="ARBA" id="ARBA00022538"/>
    </source>
</evidence>
<dbReference type="InterPro" id="IPR005821">
    <property type="entry name" value="Ion_trans_dom"/>
</dbReference>
<dbReference type="STRING" id="1202772.A0A1V9YJY5"/>
<dbReference type="Proteomes" id="UP000243579">
    <property type="component" value="Unassembled WGS sequence"/>
</dbReference>
<dbReference type="Gene3D" id="3.40.50.720">
    <property type="entry name" value="NAD(P)-binding Rossmann-like Domain"/>
    <property type="match status" value="2"/>
</dbReference>
<evidence type="ECO:0000256" key="5">
    <source>
        <dbReference type="ARBA" id="ARBA00022826"/>
    </source>
</evidence>
<reference evidence="15 16" key="1">
    <citation type="journal article" date="2014" name="Genome Biol. Evol.">
        <title>The secreted proteins of Achlya hypogyna and Thraustotheca clavata identify the ancestral oomycete secretome and reveal gene acquisitions by horizontal gene transfer.</title>
        <authorList>
            <person name="Misner I."/>
            <person name="Blouin N."/>
            <person name="Leonard G."/>
            <person name="Richards T.A."/>
            <person name="Lane C.E."/>
        </authorList>
    </citation>
    <scope>NUCLEOTIDE SEQUENCE [LARGE SCALE GENOMIC DNA]</scope>
    <source>
        <strain evidence="15 16">ATCC 48635</strain>
    </source>
</reference>
<evidence type="ECO:0000256" key="12">
    <source>
        <dbReference type="SAM" id="MobiDB-lite"/>
    </source>
</evidence>
<dbReference type="Pfam" id="PF22614">
    <property type="entry name" value="Slo-like_RCK"/>
    <property type="match status" value="2"/>
</dbReference>
<dbReference type="PANTHER" id="PTHR10027">
    <property type="entry name" value="CALCIUM-ACTIVATED POTASSIUM CHANNEL ALPHA CHAIN"/>
    <property type="match status" value="1"/>
</dbReference>
<dbReference type="PROSITE" id="PS51201">
    <property type="entry name" value="RCK_N"/>
    <property type="match status" value="1"/>
</dbReference>
<evidence type="ECO:0000256" key="10">
    <source>
        <dbReference type="ARBA" id="ARBA00023303"/>
    </source>
</evidence>
<evidence type="ECO:0000256" key="7">
    <source>
        <dbReference type="ARBA" id="ARBA00022989"/>
    </source>
</evidence>
<feature type="transmembrane region" description="Helical" evidence="13">
    <location>
        <begin position="177"/>
        <end position="198"/>
    </location>
</feature>
<evidence type="ECO:0000256" key="1">
    <source>
        <dbReference type="ARBA" id="ARBA00004141"/>
    </source>
</evidence>
<feature type="domain" description="RCK N-terminal" evidence="14">
    <location>
        <begin position="296"/>
        <end position="435"/>
    </location>
</feature>
<dbReference type="Gene3D" id="1.10.287.70">
    <property type="match status" value="1"/>
</dbReference>
<keyword evidence="16" id="KW-1185">Reference proteome</keyword>
<dbReference type="PRINTS" id="PR00169">
    <property type="entry name" value="KCHANNEL"/>
</dbReference>
<feature type="region of interest" description="Disordered" evidence="12">
    <location>
        <begin position="662"/>
        <end position="702"/>
    </location>
</feature>
<comment type="caution">
    <text evidence="15">The sequence shown here is derived from an EMBL/GenBank/DDBJ whole genome shotgun (WGS) entry which is preliminary data.</text>
</comment>
<dbReference type="GO" id="GO:0016020">
    <property type="term" value="C:membrane"/>
    <property type="evidence" value="ECO:0007669"/>
    <property type="project" value="UniProtKB-SubCell"/>
</dbReference>